<evidence type="ECO:0000256" key="1">
    <source>
        <dbReference type="ARBA" id="ARBA00001971"/>
    </source>
</evidence>
<evidence type="ECO:0000256" key="3">
    <source>
        <dbReference type="ARBA" id="ARBA00022617"/>
    </source>
</evidence>
<dbReference type="Gene3D" id="1.10.630.10">
    <property type="entry name" value="Cytochrome P450"/>
    <property type="match status" value="1"/>
</dbReference>
<dbReference type="InterPro" id="IPR001128">
    <property type="entry name" value="Cyt_P450"/>
</dbReference>
<dbReference type="PRINTS" id="PR00385">
    <property type="entry name" value="P450"/>
</dbReference>
<keyword evidence="7 9" id="KW-0503">Monooxygenase</keyword>
<dbReference type="Pfam" id="PF00067">
    <property type="entry name" value="p450"/>
    <property type="match status" value="1"/>
</dbReference>
<dbReference type="EMBL" id="SGPL01000083">
    <property type="protein sequence ID" value="THH18201.1"/>
    <property type="molecule type" value="Genomic_DNA"/>
</dbReference>
<evidence type="ECO:0008006" key="13">
    <source>
        <dbReference type="Google" id="ProtNLM"/>
    </source>
</evidence>
<evidence type="ECO:0000256" key="9">
    <source>
        <dbReference type="RuleBase" id="RU000461"/>
    </source>
</evidence>
<dbReference type="GO" id="GO:0020037">
    <property type="term" value="F:heme binding"/>
    <property type="evidence" value="ECO:0007669"/>
    <property type="project" value="InterPro"/>
</dbReference>
<keyword evidence="5 9" id="KW-0560">Oxidoreductase</keyword>
<feature type="binding site" description="axial binding residue" evidence="8">
    <location>
        <position position="518"/>
    </location>
    <ligand>
        <name>heme</name>
        <dbReference type="ChEBI" id="CHEBI:30413"/>
    </ligand>
    <ligandPart>
        <name>Fe</name>
        <dbReference type="ChEBI" id="CHEBI:18248"/>
    </ligandPart>
</feature>
<dbReference type="Proteomes" id="UP000310158">
    <property type="component" value="Unassembled WGS sequence"/>
</dbReference>
<sequence>MSSLQIALYFLPRLVVPPLTTFALLHAFPHSQSLPTWLISTLCILSVPTALLIAVLWQDFQDRRAADRLGAILPSRVQDSSFLGLNTMRVAVQNFKNGYLGEHMLNWAHQYGWSYNMRALFENKYVTMEPEHIKAVLATNFVSFEKGPKTNLQLHQLLGTGVFNSDGEMWKFHRGMTRPFFSRERITDFELFDKHAQETLRLLRERLREGYVVDFQDLVSRFTLDSATSFLFGTDVCSLAAGLPYPTISSPTSTGTTMPSEHPANTFARAFLDTQIRTAIRSRYGAGWPLAELFDSSIKRNMKVIYGFVEPIVARAAARVKEPSSNGEKTEREGEEPTLLDHLVNYTRDGWMRSTDPNVLRDETLNILLAGRDTTASLLSSTIYALSTYPDVLVRLRTEILDQIGSERAPTFDDFRRCRYLRAVLNEVLRLWPPVPFNSRCAAGSTLLPSTVPGGKPIYVPAGTRVMYSVFLMHRRTDLWGPDAMEFDPDRFLDARVQKYLTTNPFIFLPFNAGPRICLGQQFAYNEASFFLVRLLQMFDGVSLAPEAQPRESIPPYQHQTDPLHQAKGEKVIGGPGRETVWFRTHLTMFYEGGLWVRMKEAESKVEV</sequence>
<keyword evidence="10" id="KW-0812">Transmembrane</keyword>
<dbReference type="InterPro" id="IPR036396">
    <property type="entry name" value="Cyt_P450_sf"/>
</dbReference>
<evidence type="ECO:0000256" key="7">
    <source>
        <dbReference type="ARBA" id="ARBA00023033"/>
    </source>
</evidence>
<keyword evidence="12" id="KW-1185">Reference proteome</keyword>
<comment type="cofactor">
    <cofactor evidence="1 8">
        <name>heme</name>
        <dbReference type="ChEBI" id="CHEBI:30413"/>
    </cofactor>
</comment>
<reference evidence="11 12" key="1">
    <citation type="submission" date="2019-02" db="EMBL/GenBank/DDBJ databases">
        <title>Genome sequencing of the rare red list fungi Bondarzewia mesenterica.</title>
        <authorList>
            <person name="Buettner E."/>
            <person name="Kellner H."/>
        </authorList>
    </citation>
    <scope>NUCLEOTIDE SEQUENCE [LARGE SCALE GENOMIC DNA]</scope>
    <source>
        <strain evidence="11 12">DSM 108281</strain>
    </source>
</reference>
<keyword evidence="4 8" id="KW-0479">Metal-binding</keyword>
<dbReference type="SUPFAM" id="SSF48264">
    <property type="entry name" value="Cytochrome P450"/>
    <property type="match status" value="1"/>
</dbReference>
<dbReference type="AlphaFoldDB" id="A0A4S4M207"/>
<evidence type="ECO:0000313" key="12">
    <source>
        <dbReference type="Proteomes" id="UP000310158"/>
    </source>
</evidence>
<gene>
    <name evidence="11" type="ORF">EW146_g2752</name>
</gene>
<evidence type="ECO:0000256" key="5">
    <source>
        <dbReference type="ARBA" id="ARBA00023002"/>
    </source>
</evidence>
<organism evidence="11 12">
    <name type="scientific">Bondarzewia mesenterica</name>
    <dbReference type="NCBI Taxonomy" id="1095465"/>
    <lineage>
        <taxon>Eukaryota</taxon>
        <taxon>Fungi</taxon>
        <taxon>Dikarya</taxon>
        <taxon>Basidiomycota</taxon>
        <taxon>Agaricomycotina</taxon>
        <taxon>Agaricomycetes</taxon>
        <taxon>Russulales</taxon>
        <taxon>Bondarzewiaceae</taxon>
        <taxon>Bondarzewia</taxon>
    </lineage>
</organism>
<proteinExistence type="inferred from homology"/>
<keyword evidence="3 8" id="KW-0349">Heme</keyword>
<evidence type="ECO:0000256" key="4">
    <source>
        <dbReference type="ARBA" id="ARBA00022723"/>
    </source>
</evidence>
<evidence type="ECO:0000256" key="6">
    <source>
        <dbReference type="ARBA" id="ARBA00023004"/>
    </source>
</evidence>
<keyword evidence="10" id="KW-1133">Transmembrane helix</keyword>
<name>A0A4S4M207_9AGAM</name>
<keyword evidence="10" id="KW-0472">Membrane</keyword>
<evidence type="ECO:0000256" key="8">
    <source>
        <dbReference type="PIRSR" id="PIRSR602401-1"/>
    </source>
</evidence>
<comment type="similarity">
    <text evidence="2 9">Belongs to the cytochrome P450 family.</text>
</comment>
<dbReference type="InterPro" id="IPR002401">
    <property type="entry name" value="Cyt_P450_E_grp-I"/>
</dbReference>
<dbReference type="GO" id="GO:0016705">
    <property type="term" value="F:oxidoreductase activity, acting on paired donors, with incorporation or reduction of molecular oxygen"/>
    <property type="evidence" value="ECO:0007669"/>
    <property type="project" value="InterPro"/>
</dbReference>
<evidence type="ECO:0000256" key="2">
    <source>
        <dbReference type="ARBA" id="ARBA00010617"/>
    </source>
</evidence>
<evidence type="ECO:0000256" key="10">
    <source>
        <dbReference type="SAM" id="Phobius"/>
    </source>
</evidence>
<accession>A0A4S4M207</accession>
<keyword evidence="6 8" id="KW-0408">Iron</keyword>
<dbReference type="PANTHER" id="PTHR24287">
    <property type="entry name" value="P450, PUTATIVE (EUROFUNG)-RELATED"/>
    <property type="match status" value="1"/>
</dbReference>
<evidence type="ECO:0000313" key="11">
    <source>
        <dbReference type="EMBL" id="THH18201.1"/>
    </source>
</evidence>
<dbReference type="GO" id="GO:0005506">
    <property type="term" value="F:iron ion binding"/>
    <property type="evidence" value="ECO:0007669"/>
    <property type="project" value="InterPro"/>
</dbReference>
<feature type="transmembrane region" description="Helical" evidence="10">
    <location>
        <begin position="37"/>
        <end position="57"/>
    </location>
</feature>
<protein>
    <recommendedName>
        <fullName evidence="13">Cytochrome P450</fullName>
    </recommendedName>
</protein>
<dbReference type="PRINTS" id="PR00463">
    <property type="entry name" value="EP450I"/>
</dbReference>
<dbReference type="InterPro" id="IPR047146">
    <property type="entry name" value="Cyt_P450_E_CYP52_fungi"/>
</dbReference>
<dbReference type="OrthoDB" id="1470350at2759"/>
<dbReference type="PANTHER" id="PTHR24287:SF1">
    <property type="entry name" value="P450, PUTATIVE (EUROFUNG)-RELATED"/>
    <property type="match status" value="1"/>
</dbReference>
<dbReference type="PROSITE" id="PS00086">
    <property type="entry name" value="CYTOCHROME_P450"/>
    <property type="match status" value="1"/>
</dbReference>
<comment type="caution">
    <text evidence="11">The sequence shown here is derived from an EMBL/GenBank/DDBJ whole genome shotgun (WGS) entry which is preliminary data.</text>
</comment>
<dbReference type="GO" id="GO:0004497">
    <property type="term" value="F:monooxygenase activity"/>
    <property type="evidence" value="ECO:0007669"/>
    <property type="project" value="UniProtKB-KW"/>
</dbReference>
<dbReference type="CDD" id="cd11063">
    <property type="entry name" value="CYP52"/>
    <property type="match status" value="1"/>
</dbReference>
<feature type="transmembrane region" description="Helical" evidence="10">
    <location>
        <begin position="6"/>
        <end position="25"/>
    </location>
</feature>
<dbReference type="InterPro" id="IPR017972">
    <property type="entry name" value="Cyt_P450_CS"/>
</dbReference>